<dbReference type="AlphaFoldDB" id="A0A7M2WS34"/>
<evidence type="ECO:0000259" key="3">
    <source>
        <dbReference type="SMART" id="SM00849"/>
    </source>
</evidence>
<reference evidence="4 5" key="1">
    <citation type="submission" date="2020-10" db="EMBL/GenBank/DDBJ databases">
        <title>Wide distribution of Phycisphaera-like planctomycetes from WD2101 soil group in peatlands and genome analysis of the first cultivated representative.</title>
        <authorList>
            <person name="Dedysh S.N."/>
            <person name="Beletsky A.V."/>
            <person name="Ivanova A."/>
            <person name="Kulichevskaya I.S."/>
            <person name="Suzina N.E."/>
            <person name="Philippov D.A."/>
            <person name="Rakitin A.L."/>
            <person name="Mardanov A.V."/>
            <person name="Ravin N.V."/>
        </authorList>
    </citation>
    <scope>NUCLEOTIDE SEQUENCE [LARGE SCALE GENOMIC DNA]</scope>
    <source>
        <strain evidence="4 5">M1803</strain>
    </source>
</reference>
<dbReference type="Gene3D" id="3.60.15.10">
    <property type="entry name" value="Ribonuclease Z/Hydroxyacylglutathione hydrolase-like"/>
    <property type="match status" value="1"/>
</dbReference>
<keyword evidence="1 2" id="KW-0378">Hydrolase</keyword>
<dbReference type="EMBL" id="CP063458">
    <property type="protein sequence ID" value="QOV87601.1"/>
    <property type="molecule type" value="Genomic_DNA"/>
</dbReference>
<dbReference type="InterPro" id="IPR036866">
    <property type="entry name" value="RibonucZ/Hydroxyglut_hydro"/>
</dbReference>
<dbReference type="GO" id="GO:0016787">
    <property type="term" value="F:hydrolase activity"/>
    <property type="evidence" value="ECO:0007669"/>
    <property type="project" value="UniProtKB-UniRule"/>
</dbReference>
<evidence type="ECO:0000313" key="4">
    <source>
        <dbReference type="EMBL" id="QOV87601.1"/>
    </source>
</evidence>
<dbReference type="HAMAP" id="MF_00457">
    <property type="entry name" value="UPF0173"/>
    <property type="match status" value="1"/>
</dbReference>
<evidence type="ECO:0000256" key="1">
    <source>
        <dbReference type="ARBA" id="ARBA00022801"/>
    </source>
</evidence>
<sequence length="226" mass="24587">MSVRIIYHGHSNVEVHHGEHRIQFDPFYDNNGVADCKAKDVNPTHILLSHAHFDHTDDAEPIARRTSAVIAANYEIATHYEKKGLKTEAMNHGGSVKFPWGKATLTLAFHTSSFPDGSYGGEPAGWVIEIGGKTIYFAGDTALFGDMKIIGELWNIDLACLPIGDRYTMGPKHALLAAQWLNAKAVLPIHYNTWSPIAQDAAAFATELKARGIVGLALGPGAFVDL</sequence>
<dbReference type="InterPro" id="IPR001279">
    <property type="entry name" value="Metallo-B-lactamas"/>
</dbReference>
<evidence type="ECO:0000256" key="2">
    <source>
        <dbReference type="HAMAP-Rule" id="MF_00457"/>
    </source>
</evidence>
<dbReference type="Proteomes" id="UP000593765">
    <property type="component" value="Chromosome"/>
</dbReference>
<dbReference type="Pfam" id="PF12706">
    <property type="entry name" value="Lactamase_B_2"/>
    <property type="match status" value="1"/>
</dbReference>
<accession>A0A7M2WS34</accession>
<keyword evidence="5" id="KW-1185">Reference proteome</keyword>
<dbReference type="NCBIfam" id="NF001911">
    <property type="entry name" value="PRK00685.1"/>
    <property type="match status" value="1"/>
</dbReference>
<dbReference type="PANTHER" id="PTHR43546">
    <property type="entry name" value="UPF0173 METAL-DEPENDENT HYDROLASE MJ1163-RELATED"/>
    <property type="match status" value="1"/>
</dbReference>
<dbReference type="InterPro" id="IPR022877">
    <property type="entry name" value="UPF0173"/>
</dbReference>
<dbReference type="PANTHER" id="PTHR43546:SF3">
    <property type="entry name" value="UPF0173 METAL-DEPENDENT HYDROLASE MJ1163"/>
    <property type="match status" value="1"/>
</dbReference>
<dbReference type="RefSeq" id="WP_206290509.1">
    <property type="nucleotide sequence ID" value="NZ_CP063458.1"/>
</dbReference>
<protein>
    <recommendedName>
        <fullName evidence="2">UPF0173 metal-dependent hydrolase IPV69_15035</fullName>
    </recommendedName>
</protein>
<dbReference type="SMART" id="SM00849">
    <property type="entry name" value="Lactamase_B"/>
    <property type="match status" value="1"/>
</dbReference>
<evidence type="ECO:0000313" key="5">
    <source>
        <dbReference type="Proteomes" id="UP000593765"/>
    </source>
</evidence>
<feature type="domain" description="Metallo-beta-lactamase" evidence="3">
    <location>
        <begin position="9"/>
        <end position="190"/>
    </location>
</feature>
<name>A0A7M2WS34_9BACT</name>
<gene>
    <name evidence="4" type="ORF">IPV69_15035</name>
</gene>
<comment type="similarity">
    <text evidence="2">Belongs to the UPF0173 family.</text>
</comment>
<organism evidence="4 5">
    <name type="scientific">Humisphaera borealis</name>
    <dbReference type="NCBI Taxonomy" id="2807512"/>
    <lineage>
        <taxon>Bacteria</taxon>
        <taxon>Pseudomonadati</taxon>
        <taxon>Planctomycetota</taxon>
        <taxon>Phycisphaerae</taxon>
        <taxon>Tepidisphaerales</taxon>
        <taxon>Tepidisphaeraceae</taxon>
        <taxon>Humisphaera</taxon>
    </lineage>
</organism>
<dbReference type="SUPFAM" id="SSF56281">
    <property type="entry name" value="Metallo-hydrolase/oxidoreductase"/>
    <property type="match status" value="1"/>
</dbReference>
<proteinExistence type="inferred from homology"/>
<dbReference type="KEGG" id="hbs:IPV69_15035"/>
<dbReference type="InterPro" id="IPR050114">
    <property type="entry name" value="UPF0173_UPF0282_UlaG_hydrolase"/>
</dbReference>